<reference evidence="9" key="1">
    <citation type="submission" date="2025-08" db="UniProtKB">
        <authorList>
            <consortium name="Ensembl"/>
        </authorList>
    </citation>
    <scope>IDENTIFICATION</scope>
</reference>
<comment type="similarity">
    <text evidence="3">Belongs to the CENP-O/MCM21 family.</text>
</comment>
<keyword evidence="6" id="KW-0539">Nucleus</keyword>
<dbReference type="RefSeq" id="XP_025957803.1">
    <property type="nucleotide sequence ID" value="XM_026102018.2"/>
</dbReference>
<comment type="subcellular location">
    <subcellularLocation>
        <location evidence="2">Chromosome</location>
        <location evidence="2">Centromere</location>
    </subcellularLocation>
    <subcellularLocation>
        <location evidence="1">Nucleus</location>
    </subcellularLocation>
</comment>
<dbReference type="CTD" id="79172"/>
<evidence type="ECO:0000256" key="7">
    <source>
        <dbReference type="ARBA" id="ARBA00023328"/>
    </source>
</evidence>
<dbReference type="PANTHER" id="PTHR14582:SF1">
    <property type="entry name" value="CENTROMERE PROTEIN O"/>
    <property type="match status" value="1"/>
</dbReference>
<dbReference type="RefSeq" id="XP_064364313.1">
    <property type="nucleotide sequence ID" value="XM_064508243.1"/>
</dbReference>
<dbReference type="GeneID" id="112984277"/>
<evidence type="ECO:0000256" key="1">
    <source>
        <dbReference type="ARBA" id="ARBA00004123"/>
    </source>
</evidence>
<evidence type="ECO:0000256" key="5">
    <source>
        <dbReference type="ARBA" id="ARBA00022454"/>
    </source>
</evidence>
<feature type="coiled-coil region" evidence="8">
    <location>
        <begin position="16"/>
        <end position="67"/>
    </location>
</feature>
<dbReference type="RefSeq" id="XP_025957802.1">
    <property type="nucleotide sequence ID" value="XM_026102017.2"/>
</dbReference>
<reference evidence="9" key="2">
    <citation type="submission" date="2025-09" db="UniProtKB">
        <authorList>
            <consortium name="Ensembl"/>
        </authorList>
    </citation>
    <scope>IDENTIFICATION</scope>
</reference>
<dbReference type="Ensembl" id="ENSDNVT00000019285.1">
    <property type="protein sequence ID" value="ENSDNVP00000016040.1"/>
    <property type="gene ID" value="ENSDNVG00000011276.1"/>
</dbReference>
<dbReference type="RefSeq" id="XP_025957804.1">
    <property type="nucleotide sequence ID" value="XM_026102019.2"/>
</dbReference>
<proteinExistence type="inferred from homology"/>
<dbReference type="PANTHER" id="PTHR14582">
    <property type="entry name" value="INNER KINETOCHORE SUBUNIT MAL2"/>
    <property type="match status" value="1"/>
</dbReference>
<dbReference type="Proteomes" id="UP000694423">
    <property type="component" value="Unplaced"/>
</dbReference>
<protein>
    <recommendedName>
        <fullName evidence="4">Centromere protein O</fullName>
    </recommendedName>
</protein>
<dbReference type="CDD" id="cd23835">
    <property type="entry name" value="DRWD-N_CENP-O"/>
    <property type="match status" value="1"/>
</dbReference>
<gene>
    <name evidence="9" type="primary">CENPO</name>
</gene>
<evidence type="ECO:0000256" key="4">
    <source>
        <dbReference type="ARBA" id="ARBA00016395"/>
    </source>
</evidence>
<keyword evidence="5" id="KW-0158">Chromosome</keyword>
<evidence type="ECO:0000256" key="6">
    <source>
        <dbReference type="ARBA" id="ARBA00023242"/>
    </source>
</evidence>
<name>A0A8C4K2T4_DRONO</name>
<evidence type="ECO:0000256" key="2">
    <source>
        <dbReference type="ARBA" id="ARBA00004584"/>
    </source>
</evidence>
<dbReference type="GO" id="GO:0005634">
    <property type="term" value="C:nucleus"/>
    <property type="evidence" value="ECO:0007669"/>
    <property type="project" value="UniProtKB-SubCell"/>
</dbReference>
<accession>A0A8C4K2T4</accession>
<organism evidence="9 10">
    <name type="scientific">Dromaius novaehollandiae</name>
    <name type="common">Emu</name>
    <dbReference type="NCBI Taxonomy" id="8790"/>
    <lineage>
        <taxon>Eukaryota</taxon>
        <taxon>Metazoa</taxon>
        <taxon>Chordata</taxon>
        <taxon>Craniata</taxon>
        <taxon>Vertebrata</taxon>
        <taxon>Euteleostomi</taxon>
        <taxon>Archelosauria</taxon>
        <taxon>Archosauria</taxon>
        <taxon>Dinosauria</taxon>
        <taxon>Saurischia</taxon>
        <taxon>Theropoda</taxon>
        <taxon>Coelurosauria</taxon>
        <taxon>Aves</taxon>
        <taxon>Palaeognathae</taxon>
        <taxon>Casuariiformes</taxon>
        <taxon>Dromaiidae</taxon>
        <taxon>Dromaius</taxon>
    </lineage>
</organism>
<dbReference type="AlphaFoldDB" id="A0A8C4K2T4"/>
<dbReference type="GO" id="GO:0031511">
    <property type="term" value="C:Mis6-Sim4 complex"/>
    <property type="evidence" value="ECO:0007669"/>
    <property type="project" value="TreeGrafter"/>
</dbReference>
<dbReference type="RefSeq" id="XP_025957801.1">
    <property type="nucleotide sequence ID" value="XM_026102016.2"/>
</dbReference>
<keyword evidence="8" id="KW-0175">Coiled coil</keyword>
<dbReference type="Pfam" id="PF09496">
    <property type="entry name" value="CENP-O"/>
    <property type="match status" value="1"/>
</dbReference>
<dbReference type="CDD" id="cd23836">
    <property type="entry name" value="DRWD-C_CENP-O"/>
    <property type="match status" value="1"/>
</dbReference>
<keyword evidence="7" id="KW-0137">Centromere</keyword>
<evidence type="ECO:0000313" key="9">
    <source>
        <dbReference type="Ensembl" id="ENSDNVP00000016040.1"/>
    </source>
</evidence>
<keyword evidence="10" id="KW-1185">Reference proteome</keyword>
<evidence type="ECO:0000313" key="10">
    <source>
        <dbReference type="Proteomes" id="UP000694423"/>
    </source>
</evidence>
<evidence type="ECO:0000256" key="8">
    <source>
        <dbReference type="SAM" id="Coils"/>
    </source>
</evidence>
<dbReference type="InterPro" id="IPR018464">
    <property type="entry name" value="CENP-O"/>
</dbReference>
<dbReference type="RefSeq" id="XP_064364314.1">
    <property type="nucleotide sequence ID" value="XM_064508244.1"/>
</dbReference>
<sequence>MEEGRAYSRDGVLSHLEMLEAQAHELALKQEETEQQEEKLDRLKARVQELRLQRDELRAKVDLQQKRLLGKEGVVTSGVLGAAQPSDRAVLEWKVKSVQAMLQVFYLTGISGKLTKHGVCFCISTAYEGTYLDSYHLDLITKPEVQIRRHSVPVFIPLEQLAKKYLQTDIKRFLSALSDHLNAYAGRRYQADQLQERFSDRLEGTLQRNSLCNMLVFNYNTAGKKQTFPFSAKLLYGDLCRSLPTEAVVSCTPGAPASLAERTAAHSDVFRRLALHKAFESFSSPEESLDQAP</sequence>
<dbReference type="OrthoDB" id="10050372at2759"/>
<evidence type="ECO:0000256" key="3">
    <source>
        <dbReference type="ARBA" id="ARBA00007321"/>
    </source>
</evidence>